<keyword evidence="2" id="KW-0560">Oxidoreductase</keyword>
<dbReference type="PRINTS" id="PR00081">
    <property type="entry name" value="GDHRDH"/>
</dbReference>
<evidence type="ECO:0000313" key="3">
    <source>
        <dbReference type="EMBL" id="MBU2669239.1"/>
    </source>
</evidence>
<evidence type="ECO:0000256" key="1">
    <source>
        <dbReference type="ARBA" id="ARBA00006484"/>
    </source>
</evidence>
<evidence type="ECO:0000313" key="4">
    <source>
        <dbReference type="Proteomes" id="UP001519654"/>
    </source>
</evidence>
<sequence length="194" mass="19986">MRVLLVGAGGTLGRAVAEALTASHEVVAASRSSEWPVDLETPSSIDTLFERVGPVGAVVCCAASGPLVDLEKVTDDEFAAGLTGKLLGQIALARRAIRHLPPGGSVTLTGGTFVAPLPRGSLGATVNSALEGFVVNAAAELRRQLLINLVAPGWISETLEQLGLDPQDGTPAADVARTYRDLVDGTRTGSIIRP</sequence>
<dbReference type="Proteomes" id="UP001519654">
    <property type="component" value="Unassembled WGS sequence"/>
</dbReference>
<dbReference type="PANTHER" id="PTHR43477">
    <property type="entry name" value="DIHYDROANTICAPSIN 7-DEHYDROGENASE"/>
    <property type="match status" value="1"/>
</dbReference>
<dbReference type="PANTHER" id="PTHR43477:SF1">
    <property type="entry name" value="DIHYDROANTICAPSIN 7-DEHYDROGENASE"/>
    <property type="match status" value="1"/>
</dbReference>
<comment type="similarity">
    <text evidence="1">Belongs to the short-chain dehydrogenases/reductases (SDR) family.</text>
</comment>
<dbReference type="NCBIfam" id="NF005754">
    <property type="entry name" value="PRK07578.1"/>
    <property type="match status" value="1"/>
</dbReference>
<gene>
    <name evidence="3" type="ORF">KOI35_37580</name>
</gene>
<proteinExistence type="inferred from homology"/>
<protein>
    <submittedName>
        <fullName evidence="3">Short chain dehydrogenase</fullName>
    </submittedName>
</protein>
<dbReference type="Pfam" id="PF13561">
    <property type="entry name" value="adh_short_C2"/>
    <property type="match status" value="1"/>
</dbReference>
<dbReference type="CDD" id="cd11731">
    <property type="entry name" value="Lin1944_like_SDR_c"/>
    <property type="match status" value="1"/>
</dbReference>
<keyword evidence="4" id="KW-1185">Reference proteome</keyword>
<dbReference type="Gene3D" id="3.40.50.720">
    <property type="entry name" value="NAD(P)-binding Rossmann-like Domain"/>
    <property type="match status" value="1"/>
</dbReference>
<organism evidence="3 4">
    <name type="scientific">Paractinoplanes bogorensis</name>
    <dbReference type="NCBI Taxonomy" id="1610840"/>
    <lineage>
        <taxon>Bacteria</taxon>
        <taxon>Bacillati</taxon>
        <taxon>Actinomycetota</taxon>
        <taxon>Actinomycetes</taxon>
        <taxon>Micromonosporales</taxon>
        <taxon>Micromonosporaceae</taxon>
        <taxon>Paractinoplanes</taxon>
    </lineage>
</organism>
<dbReference type="InterPro" id="IPR036291">
    <property type="entry name" value="NAD(P)-bd_dom_sf"/>
</dbReference>
<reference evidence="3 4" key="1">
    <citation type="submission" date="2021-06" db="EMBL/GenBank/DDBJ databases">
        <title>Actinoplanes lichenicola sp. nov., and Actinoplanes ovalisporus sp. nov., isolated from lichen in Thailand.</title>
        <authorList>
            <person name="Saeng-In P."/>
            <person name="Kanchanasin P."/>
            <person name="Yuki M."/>
            <person name="Kudo T."/>
            <person name="Ohkuma M."/>
            <person name="Phongsopitanun W."/>
            <person name="Tanasupawat S."/>
        </authorList>
    </citation>
    <scope>NUCLEOTIDE SEQUENCE [LARGE SCALE GENOMIC DNA]</scope>
    <source>
        <strain evidence="3 4">NBRC 110975</strain>
    </source>
</reference>
<evidence type="ECO:0000256" key="2">
    <source>
        <dbReference type="ARBA" id="ARBA00023002"/>
    </source>
</evidence>
<comment type="caution">
    <text evidence="3">The sequence shown here is derived from an EMBL/GenBank/DDBJ whole genome shotgun (WGS) entry which is preliminary data.</text>
</comment>
<accession>A0ABS5Z0L7</accession>
<dbReference type="InterPro" id="IPR002347">
    <property type="entry name" value="SDR_fam"/>
</dbReference>
<dbReference type="SUPFAM" id="SSF51735">
    <property type="entry name" value="NAD(P)-binding Rossmann-fold domains"/>
    <property type="match status" value="1"/>
</dbReference>
<dbReference type="InterPro" id="IPR051122">
    <property type="entry name" value="SDR_DHRS6-like"/>
</dbReference>
<dbReference type="EMBL" id="JAHKKG010000014">
    <property type="protein sequence ID" value="MBU2669239.1"/>
    <property type="molecule type" value="Genomic_DNA"/>
</dbReference>
<name>A0ABS5Z0L7_9ACTN</name>
<dbReference type="RefSeq" id="WP_215793612.1">
    <property type="nucleotide sequence ID" value="NZ_JAHKKG010000014.1"/>
</dbReference>